<evidence type="ECO:0000313" key="2">
    <source>
        <dbReference type="EMBL" id="PEM49103.1"/>
    </source>
</evidence>
<gene>
    <name evidence="2" type="ORF">CN611_25325</name>
</gene>
<dbReference type="InterPro" id="IPR036514">
    <property type="entry name" value="SGNH_hydro_sf"/>
</dbReference>
<reference evidence="2 3" key="1">
    <citation type="submission" date="2017-09" db="EMBL/GenBank/DDBJ databases">
        <title>Large-scale bioinformatics analysis of Bacillus genomes uncovers conserved roles of natural products in bacterial physiology.</title>
        <authorList>
            <consortium name="Agbiome Team Llc"/>
            <person name="Bleich R.M."/>
            <person name="Grubbs K.J."/>
            <person name="Santa Maria K.C."/>
            <person name="Allen S.E."/>
            <person name="Farag S."/>
            <person name="Shank E.A."/>
            <person name="Bowers A."/>
        </authorList>
    </citation>
    <scope>NUCLEOTIDE SEQUENCE [LARGE SCALE GENOMIC DNA]</scope>
    <source>
        <strain evidence="2 3">AFS010764</strain>
    </source>
</reference>
<feature type="domain" description="SGNH hydrolase-type esterase" evidence="1">
    <location>
        <begin position="302"/>
        <end position="481"/>
    </location>
</feature>
<name>A0A2B5XFJ0_9BACI</name>
<dbReference type="InterPro" id="IPR051532">
    <property type="entry name" value="Ester_Hydrolysis_Enzymes"/>
</dbReference>
<dbReference type="PANTHER" id="PTHR30383">
    <property type="entry name" value="THIOESTERASE 1/PROTEASE 1/LYSOPHOSPHOLIPASE L1"/>
    <property type="match status" value="1"/>
</dbReference>
<dbReference type="CDD" id="cd00229">
    <property type="entry name" value="SGNH_hydrolase"/>
    <property type="match status" value="1"/>
</dbReference>
<evidence type="ECO:0000259" key="1">
    <source>
        <dbReference type="Pfam" id="PF13472"/>
    </source>
</evidence>
<dbReference type="Pfam" id="PF13472">
    <property type="entry name" value="Lipase_GDSL_2"/>
    <property type="match status" value="1"/>
</dbReference>
<dbReference type="InterPro" id="IPR013830">
    <property type="entry name" value="SGNH_hydro"/>
</dbReference>
<dbReference type="SUPFAM" id="SSF52266">
    <property type="entry name" value="SGNH hydrolase"/>
    <property type="match status" value="1"/>
</dbReference>
<protein>
    <recommendedName>
        <fullName evidence="1">SGNH hydrolase-type esterase domain-containing protein</fullName>
    </recommendedName>
</protein>
<dbReference type="Proteomes" id="UP000220621">
    <property type="component" value="Unassembled WGS sequence"/>
</dbReference>
<accession>A0A2B5XFJ0</accession>
<dbReference type="Gene3D" id="3.40.50.1110">
    <property type="entry name" value="SGNH hydrolase"/>
    <property type="match status" value="1"/>
</dbReference>
<sequence>MADAPKLLPTDSLKIGYPKINQAIDNANEALKPAGSDRIAAGAVTNSKIADGSVNGPKLTKYAVGTDNIATESVTNSKIAPESVSGAKLTKYAVGTDNVATEAITNPKIAPESVSGSKIAPKAVNYTRLTEDTRGIGINTGTLYPLRSAEILNNTLPNPTPTDAHQNVILSVKILGAKPNKIYAVETVYDGFVVSGSARYGVSFGQFDRQSDGKVDAATYKQVLSIVDATDNTVPITDSIVTKVYDVPNYKLKIVVTYSRDNMGSYKGSRLSYIAGNNYFGCVIHPDSYGFINNYDIDEINVLGDSLTAQTGHASKPYHSWIGDWLGAKVNNYGISGSTVGSKYDPMSIRYTGMSDTAKVTLVYGGTNDFGRNQPLGIMADRTNDTFYGAMHVLLKGLLEKYPDKKIGFVSMHHFGSYFPETNQFGLTKMDYVKATREVCEYYSIPLLDLYAGGGFNFEIEAQEIIYSVDKLHFNNKGHERLAKLIYEFILRL</sequence>
<dbReference type="AlphaFoldDB" id="A0A2B5XFJ0"/>
<dbReference type="RefSeq" id="WP_098103272.1">
    <property type="nucleotide sequence ID" value="NZ_NUDL01000096.1"/>
</dbReference>
<organism evidence="2 3">
    <name type="scientific">Bacillus wiedmannii</name>
    <dbReference type="NCBI Taxonomy" id="1890302"/>
    <lineage>
        <taxon>Bacteria</taxon>
        <taxon>Bacillati</taxon>
        <taxon>Bacillota</taxon>
        <taxon>Bacilli</taxon>
        <taxon>Bacillales</taxon>
        <taxon>Bacillaceae</taxon>
        <taxon>Bacillus</taxon>
        <taxon>Bacillus cereus group</taxon>
    </lineage>
</organism>
<proteinExistence type="predicted"/>
<dbReference type="EMBL" id="NUDL01000096">
    <property type="protein sequence ID" value="PEM49103.1"/>
    <property type="molecule type" value="Genomic_DNA"/>
</dbReference>
<evidence type="ECO:0000313" key="3">
    <source>
        <dbReference type="Proteomes" id="UP000220621"/>
    </source>
</evidence>
<comment type="caution">
    <text evidence="2">The sequence shown here is derived from an EMBL/GenBank/DDBJ whole genome shotgun (WGS) entry which is preliminary data.</text>
</comment>